<evidence type="ECO:0000313" key="3">
    <source>
        <dbReference type="Proteomes" id="UP000322791"/>
    </source>
</evidence>
<dbReference type="AlphaFoldDB" id="A0A5D6UY54"/>
<comment type="caution">
    <text evidence="2">The sequence shown here is derived from an EMBL/GenBank/DDBJ whole genome shotgun (WGS) entry which is preliminary data.</text>
</comment>
<evidence type="ECO:0000313" key="2">
    <source>
        <dbReference type="EMBL" id="TYZ07897.1"/>
    </source>
</evidence>
<protein>
    <submittedName>
        <fullName evidence="2">Uncharacterized protein</fullName>
    </submittedName>
</protein>
<evidence type="ECO:0000256" key="1">
    <source>
        <dbReference type="SAM" id="MobiDB-lite"/>
    </source>
</evidence>
<gene>
    <name evidence="2" type="ORF">FY528_14315</name>
</gene>
<accession>A0A5D6UY54</accession>
<proteinExistence type="predicted"/>
<reference evidence="2 3" key="1">
    <citation type="submission" date="2019-08" db="EMBL/GenBank/DDBJ databases">
        <authorList>
            <person name="Seo M.-J."/>
        </authorList>
    </citation>
    <scope>NUCLEOTIDE SEQUENCE [LARGE SCALE GENOMIC DNA]</scope>
    <source>
        <strain evidence="2 3">KIGAM108</strain>
    </source>
</reference>
<dbReference type="EMBL" id="VTHL01000015">
    <property type="protein sequence ID" value="TYZ07897.1"/>
    <property type="molecule type" value="Genomic_DNA"/>
</dbReference>
<dbReference type="Proteomes" id="UP000322791">
    <property type="component" value="Unassembled WGS sequence"/>
</dbReference>
<feature type="region of interest" description="Disordered" evidence="1">
    <location>
        <begin position="1"/>
        <end position="119"/>
    </location>
</feature>
<keyword evidence="3" id="KW-1185">Reference proteome</keyword>
<organism evidence="2 3">
    <name type="scientific">Hymenobacter lutimineralis</name>
    <dbReference type="NCBI Taxonomy" id="2606448"/>
    <lineage>
        <taxon>Bacteria</taxon>
        <taxon>Pseudomonadati</taxon>
        <taxon>Bacteroidota</taxon>
        <taxon>Cytophagia</taxon>
        <taxon>Cytophagales</taxon>
        <taxon>Hymenobacteraceae</taxon>
        <taxon>Hymenobacter</taxon>
    </lineage>
</organism>
<name>A0A5D6UY54_9BACT</name>
<sequence length="119" mass="13070">MPASENKAAHNEQLEKEREYKEDQSNEKQSSDPSAQRNIGANGYDQRNNQKDQLENLHINGDDTTPYGANDHGSAPVSEQQQGPGFDKEGSYEMGSPIRTRDQEFGEAAPSGPAKPAHD</sequence>
<feature type="compositionally biased region" description="Basic and acidic residues" evidence="1">
    <location>
        <begin position="7"/>
        <end position="30"/>
    </location>
</feature>